<dbReference type="InterPro" id="IPR022002">
    <property type="entry name" value="ChsH2_Znr"/>
</dbReference>
<dbReference type="Pfam" id="PF00108">
    <property type="entry name" value="Thiolase_N"/>
    <property type="match status" value="1"/>
</dbReference>
<feature type="compositionally biased region" description="Pro residues" evidence="1">
    <location>
        <begin position="206"/>
        <end position="248"/>
    </location>
</feature>
<dbReference type="InterPro" id="IPR012340">
    <property type="entry name" value="NA-bd_OB-fold"/>
</dbReference>
<evidence type="ECO:0000259" key="2">
    <source>
        <dbReference type="Pfam" id="PF00108"/>
    </source>
</evidence>
<dbReference type="GO" id="GO:0016747">
    <property type="term" value="F:acyltransferase activity, transferring groups other than amino-acyl groups"/>
    <property type="evidence" value="ECO:0007669"/>
    <property type="project" value="InterPro"/>
</dbReference>
<feature type="compositionally biased region" description="Polar residues" evidence="1">
    <location>
        <begin position="297"/>
        <end position="316"/>
    </location>
</feature>
<dbReference type="InterPro" id="IPR020616">
    <property type="entry name" value="Thiolase_N"/>
</dbReference>
<dbReference type="PANTHER" id="PTHR42870">
    <property type="entry name" value="ACETYL-COA C-ACETYLTRANSFERASE"/>
    <property type="match status" value="1"/>
</dbReference>
<protein>
    <submittedName>
        <fullName evidence="5">Lipid-transfer protein</fullName>
    </submittedName>
</protein>
<evidence type="ECO:0000313" key="5">
    <source>
        <dbReference type="EMBL" id="REK87987.1"/>
    </source>
</evidence>
<dbReference type="AlphaFoldDB" id="A0A371PZR9"/>
<sequence length="711" mass="72736">MSRTRKPVVPGWFDPDAADFRLLGTRCRACGAVFFPREDTFCRNPACTSDDLAEVPLSRRGTVWSYTDARYRPPAPYVSDPDASWQPYTLVAVELAAERMVVLGQAAPGVGVADLTVGTEVELVPGVLNEDDGHTWMTWRWRVVGGGGGGDSRAVAASLGPAAAGAGGVSSDLAGGGAGGASLGPAAAEAGGASLGQAVPEATPASPCPPVPEAVPASPHPPVPEATPASPHPPVPEAAPASPHPPTPRRGVGGGEKTKGAGGRRVYRSAGHPPPTASQGSTHAGHAPPSADRGSSREAQANTSASHDSEPSTGSLTGDVAVLGAGMHPWGKWGRSFVEYGTKAVRDALADAGLDWREVQSVVGADTVRGGYPGYVAGATFAKALGWQGARVTSVYAACASGAQAIGTARVQILSGLAEVALVVGADAAPKGFFAPAGGDRPDDPDWLRFRLLGATNPAYFGLYARRRMALYGDTADDFAQVKVKNSAAGAANPYARYRKRVTAQEVAASAVVSDPLRLLDICATSDGAAALVLTSMDFARRHGVADPVRIRAVSTATPHYPRTVLDLPDIATDSSAAVPEPATGFRASIAHTAYEEAGIGPEDLSLAEVYDLSTALELEWYEDLRLCGAGEGAKLLRDGATALGGRLPVNASGGLASFGEAVPAQAIAQVCELTWQLRGQAGARQVAGARVGVTANQGLFGHGSAVVAVR</sequence>
<dbReference type="EMBL" id="QUAC01000190">
    <property type="protein sequence ID" value="REK87987.1"/>
    <property type="molecule type" value="Genomic_DNA"/>
</dbReference>
<evidence type="ECO:0000259" key="3">
    <source>
        <dbReference type="Pfam" id="PF12172"/>
    </source>
</evidence>
<evidence type="ECO:0000313" key="6">
    <source>
        <dbReference type="Proteomes" id="UP000262477"/>
    </source>
</evidence>
<organism evidence="5 6">
    <name type="scientific">Streptomyces inhibens</name>
    <dbReference type="NCBI Taxonomy" id="2293571"/>
    <lineage>
        <taxon>Bacteria</taxon>
        <taxon>Bacillati</taxon>
        <taxon>Actinomycetota</taxon>
        <taxon>Actinomycetes</taxon>
        <taxon>Kitasatosporales</taxon>
        <taxon>Streptomycetaceae</taxon>
        <taxon>Streptomyces</taxon>
    </lineage>
</organism>
<dbReference type="Pfam" id="PF12172">
    <property type="entry name" value="zf-ChsH2"/>
    <property type="match status" value="1"/>
</dbReference>
<evidence type="ECO:0000256" key="1">
    <source>
        <dbReference type="SAM" id="MobiDB-lite"/>
    </source>
</evidence>
<dbReference type="CDD" id="cd00829">
    <property type="entry name" value="SCP-x_thiolase"/>
    <property type="match status" value="1"/>
</dbReference>
<evidence type="ECO:0000259" key="4">
    <source>
        <dbReference type="Pfam" id="PF22691"/>
    </source>
</evidence>
<name>A0A371PZR9_STRIH</name>
<dbReference type="SUPFAM" id="SSF50249">
    <property type="entry name" value="Nucleic acid-binding proteins"/>
    <property type="match status" value="1"/>
</dbReference>
<proteinExistence type="predicted"/>
<comment type="caution">
    <text evidence="5">The sequence shown here is derived from an EMBL/GenBank/DDBJ whole genome shotgun (WGS) entry which is preliminary data.</text>
</comment>
<feature type="domain" description="Thiolase C-terminal" evidence="4">
    <location>
        <begin position="588"/>
        <end position="707"/>
    </location>
</feature>
<feature type="domain" description="Thiolase N-terminal" evidence="2">
    <location>
        <begin position="320"/>
        <end position="536"/>
    </location>
</feature>
<dbReference type="InterPro" id="IPR016039">
    <property type="entry name" value="Thiolase-like"/>
</dbReference>
<accession>A0A371PZR9</accession>
<feature type="domain" description="ChsH2 rubredoxin-like zinc ribbon" evidence="3">
    <location>
        <begin position="17"/>
        <end position="52"/>
    </location>
</feature>
<dbReference type="NCBIfam" id="NF004715">
    <property type="entry name" value="PRK06059.1"/>
    <property type="match status" value="1"/>
</dbReference>
<gene>
    <name evidence="5" type="ORF">DY245_23720</name>
</gene>
<keyword evidence="6" id="KW-1185">Reference proteome</keyword>
<reference evidence="5 6" key="1">
    <citation type="submission" date="2018-08" db="EMBL/GenBank/DDBJ databases">
        <title>Streptomyces NEAU-D10 sp. nov., a novel Actinomycete isolated from soil.</title>
        <authorList>
            <person name="Jin L."/>
        </authorList>
    </citation>
    <scope>NUCLEOTIDE SEQUENCE [LARGE SCALE GENOMIC DNA]</scope>
    <source>
        <strain evidence="5 6">NEAU-D10</strain>
    </source>
</reference>
<feature type="region of interest" description="Disordered" evidence="1">
    <location>
        <begin position="197"/>
        <end position="320"/>
    </location>
</feature>
<dbReference type="Pfam" id="PF22691">
    <property type="entry name" value="Thiolase_C_1"/>
    <property type="match status" value="1"/>
</dbReference>
<dbReference type="OrthoDB" id="9785768at2"/>
<feature type="compositionally biased region" description="Gly residues" evidence="1">
    <location>
        <begin position="251"/>
        <end position="263"/>
    </location>
</feature>
<dbReference type="PANTHER" id="PTHR42870:SF1">
    <property type="entry name" value="NON-SPECIFIC LIPID-TRANSFER PROTEIN-LIKE 2"/>
    <property type="match status" value="1"/>
</dbReference>
<dbReference type="Gene3D" id="3.40.47.10">
    <property type="match status" value="1"/>
</dbReference>
<dbReference type="InterPro" id="IPR055140">
    <property type="entry name" value="Thiolase_C_2"/>
</dbReference>
<dbReference type="Proteomes" id="UP000262477">
    <property type="component" value="Unassembled WGS sequence"/>
</dbReference>
<dbReference type="SUPFAM" id="SSF53901">
    <property type="entry name" value="Thiolase-like"/>
    <property type="match status" value="2"/>
</dbReference>